<dbReference type="InterPro" id="IPR035979">
    <property type="entry name" value="RBD_domain_sf"/>
</dbReference>
<dbReference type="STRING" id="56857.A0A200PR38"/>
<dbReference type="FunCoup" id="A0A200PR38">
    <property type="interactions" value="652"/>
</dbReference>
<dbReference type="CDD" id="cd12384">
    <property type="entry name" value="RRM_RBM24_RBM38_like"/>
    <property type="match status" value="1"/>
</dbReference>
<accession>A0A200PR38</accession>
<evidence type="ECO:0000313" key="4">
    <source>
        <dbReference type="EMBL" id="OVA00691.1"/>
    </source>
</evidence>
<dbReference type="OMA" id="QPHAYSY"/>
<dbReference type="InterPro" id="IPR000504">
    <property type="entry name" value="RRM_dom"/>
</dbReference>
<comment type="caution">
    <text evidence="4">The sequence shown here is derived from an EMBL/GenBank/DDBJ whole genome shotgun (WGS) entry which is preliminary data.</text>
</comment>
<evidence type="ECO:0000256" key="1">
    <source>
        <dbReference type="ARBA" id="ARBA00022884"/>
    </source>
</evidence>
<dbReference type="FunFam" id="3.30.70.330:FF:000250">
    <property type="entry name" value="RNA-binding (RRM/RBD/RNP motifs) family protein"/>
    <property type="match status" value="1"/>
</dbReference>
<name>A0A200PR38_MACCD</name>
<dbReference type="Gene3D" id="3.30.70.330">
    <property type="match status" value="1"/>
</dbReference>
<evidence type="ECO:0000256" key="2">
    <source>
        <dbReference type="PROSITE-ProRule" id="PRU00176"/>
    </source>
</evidence>
<dbReference type="GO" id="GO:0003723">
    <property type="term" value="F:RNA binding"/>
    <property type="evidence" value="ECO:0007669"/>
    <property type="project" value="UniProtKB-UniRule"/>
</dbReference>
<dbReference type="SUPFAM" id="SSF54928">
    <property type="entry name" value="RNA-binding domain, RBD"/>
    <property type="match status" value="1"/>
</dbReference>
<dbReference type="PANTHER" id="PTHR11176:SF57">
    <property type="entry name" value="PROTEIN BOULE"/>
    <property type="match status" value="1"/>
</dbReference>
<dbReference type="OrthoDB" id="439808at2759"/>
<reference evidence="4 5" key="1">
    <citation type="journal article" date="2017" name="Mol. Plant">
        <title>The Genome of Medicinal Plant Macleaya cordata Provides New Insights into Benzylisoquinoline Alkaloids Metabolism.</title>
        <authorList>
            <person name="Liu X."/>
            <person name="Liu Y."/>
            <person name="Huang P."/>
            <person name="Ma Y."/>
            <person name="Qing Z."/>
            <person name="Tang Q."/>
            <person name="Cao H."/>
            <person name="Cheng P."/>
            <person name="Zheng Y."/>
            <person name="Yuan Z."/>
            <person name="Zhou Y."/>
            <person name="Liu J."/>
            <person name="Tang Z."/>
            <person name="Zhuo Y."/>
            <person name="Zhang Y."/>
            <person name="Yu L."/>
            <person name="Huang J."/>
            <person name="Yang P."/>
            <person name="Peng Q."/>
            <person name="Zhang J."/>
            <person name="Jiang W."/>
            <person name="Zhang Z."/>
            <person name="Lin K."/>
            <person name="Ro D.K."/>
            <person name="Chen X."/>
            <person name="Xiong X."/>
            <person name="Shang Y."/>
            <person name="Huang S."/>
            <person name="Zeng J."/>
        </authorList>
    </citation>
    <scope>NUCLEOTIDE SEQUENCE [LARGE SCALE GENOMIC DNA]</scope>
    <source>
        <strain evidence="5">cv. BLH2017</strain>
        <tissue evidence="4">Root</tissue>
    </source>
</reference>
<evidence type="ECO:0000313" key="5">
    <source>
        <dbReference type="Proteomes" id="UP000195402"/>
    </source>
</evidence>
<dbReference type="EMBL" id="MVGT01004289">
    <property type="protein sequence ID" value="OVA00691.1"/>
    <property type="molecule type" value="Genomic_DNA"/>
</dbReference>
<sequence length="312" mass="33794">MGAKKLYCPQPSLYAAFSEIHSSPLLSSPVLFRSNSMAYHSISGPGSWSGSSSNSGFQFLNSPFGDTTYTKVFVGGLAWETQSETLHHHFEQFGEILEAVVITDKNTGRSKGYGFVTFRDPEAANRACADPSPVIDGRRANCNLASLGRPQPPQSFGHLRAVTPYFGRVQGFRGPYVGSPTYHQSVSYSYQQGLAYPPYGYTTYGPEYVYPQGVYSPYMGQHYLQIHGMPSTVSSTTYPFGQLRQPLSGSYGYTAVQGYAMPGHHIVQFGGYDVNGITAARIPTLSTSSEATPSTAMVSFDCSKAKSSSTAT</sequence>
<dbReference type="InParanoid" id="A0A200PR38"/>
<dbReference type="InterPro" id="IPR012677">
    <property type="entry name" value="Nucleotide-bd_a/b_plait_sf"/>
</dbReference>
<dbReference type="PROSITE" id="PS50102">
    <property type="entry name" value="RRM"/>
    <property type="match status" value="1"/>
</dbReference>
<dbReference type="Pfam" id="PF00076">
    <property type="entry name" value="RRM_1"/>
    <property type="match status" value="1"/>
</dbReference>
<gene>
    <name evidence="4" type="ORF">BVC80_9085g108</name>
</gene>
<protein>
    <submittedName>
        <fullName evidence="4">RNA recognition motif domain</fullName>
    </submittedName>
</protein>
<dbReference type="AlphaFoldDB" id="A0A200PR38"/>
<proteinExistence type="predicted"/>
<keyword evidence="1 2" id="KW-0694">RNA-binding</keyword>
<evidence type="ECO:0000259" key="3">
    <source>
        <dbReference type="PROSITE" id="PS50102"/>
    </source>
</evidence>
<dbReference type="SMART" id="SM00360">
    <property type="entry name" value="RRM"/>
    <property type="match status" value="1"/>
</dbReference>
<dbReference type="Proteomes" id="UP000195402">
    <property type="component" value="Unassembled WGS sequence"/>
</dbReference>
<feature type="domain" description="RRM" evidence="3">
    <location>
        <begin position="70"/>
        <end position="147"/>
    </location>
</feature>
<keyword evidence="5" id="KW-1185">Reference proteome</keyword>
<organism evidence="4 5">
    <name type="scientific">Macleaya cordata</name>
    <name type="common">Five-seeded plume-poppy</name>
    <name type="synonym">Bocconia cordata</name>
    <dbReference type="NCBI Taxonomy" id="56857"/>
    <lineage>
        <taxon>Eukaryota</taxon>
        <taxon>Viridiplantae</taxon>
        <taxon>Streptophyta</taxon>
        <taxon>Embryophyta</taxon>
        <taxon>Tracheophyta</taxon>
        <taxon>Spermatophyta</taxon>
        <taxon>Magnoliopsida</taxon>
        <taxon>Ranunculales</taxon>
        <taxon>Papaveraceae</taxon>
        <taxon>Papaveroideae</taxon>
        <taxon>Macleaya</taxon>
    </lineage>
</organism>
<dbReference type="PANTHER" id="PTHR11176">
    <property type="entry name" value="BOULE-RELATED"/>
    <property type="match status" value="1"/>
</dbReference>